<dbReference type="AlphaFoldDB" id="A0A2T0VAL7"/>
<sequence length="476" mass="49149">MEQQQNVAERDLSALQSAELQRRLTALEAENEALRSKMDFAPPRAKRRSRGWALLSTVLVLIGVLLAPVAIIAVWAQAELTERDRFVATFAPLADDPAVQTYVTDQAVAVVNENIDVPTLTSDLVDGITSLGTGPRATAALDALKGPAAAGIQSLIESRIAAFVQSDAFADVWATALGVTHTQLTAVITNDPDSAITVGGGGEIGIQLGPIIDAVKTALLNQGIDFASNIPSVDRTIVVAQSDSLPTIQLAYQLAVAAGIWLPWIAIAFLAAGVLVARRKSVALIVTALALALMMVLTAILFVVGHALFIGSVSPEMVPSGVSNALFEQVVEGMRSTAAAVLTLAVVVAIVAWFSGPFEPARKLRSLARSGADGVRGFAEQRNVTTGAVGTWVYNQRVLLRSAVAVIASLVLVLNRPISPALIFWTLAGAVAAIVVIELVQRPPAAAATATAATATAATAASATTTAAGTPAGVGG</sequence>
<proteinExistence type="predicted"/>
<keyword evidence="3" id="KW-1185">Reference proteome</keyword>
<feature type="transmembrane region" description="Helical" evidence="1">
    <location>
        <begin position="333"/>
        <end position="355"/>
    </location>
</feature>
<protein>
    <recommendedName>
        <fullName evidence="4">Integral membrane protein</fullName>
    </recommendedName>
</protein>
<keyword evidence="1" id="KW-1133">Transmembrane helix</keyword>
<reference evidence="2 3" key="1">
    <citation type="submission" date="2018-03" db="EMBL/GenBank/DDBJ databases">
        <title>Genomic Encyclopedia of Type Strains, Phase III (KMG-III): the genomes of soil and plant-associated and newly described type strains.</title>
        <authorList>
            <person name="Whitman W."/>
        </authorList>
    </citation>
    <scope>NUCLEOTIDE SEQUENCE [LARGE SCALE GENOMIC DNA]</scope>
    <source>
        <strain evidence="2 3">CGMCC 1.12484</strain>
    </source>
</reference>
<keyword evidence="1" id="KW-0472">Membrane</keyword>
<dbReference type="Proteomes" id="UP000237983">
    <property type="component" value="Unassembled WGS sequence"/>
</dbReference>
<comment type="caution">
    <text evidence="2">The sequence shown here is derived from an EMBL/GenBank/DDBJ whole genome shotgun (WGS) entry which is preliminary data.</text>
</comment>
<feature type="transmembrane region" description="Helical" evidence="1">
    <location>
        <begin position="52"/>
        <end position="76"/>
    </location>
</feature>
<evidence type="ECO:0000313" key="3">
    <source>
        <dbReference type="Proteomes" id="UP000237983"/>
    </source>
</evidence>
<accession>A0A2T0VAL7</accession>
<feature type="transmembrane region" description="Helical" evidence="1">
    <location>
        <begin position="421"/>
        <end position="440"/>
    </location>
</feature>
<feature type="transmembrane region" description="Helical" evidence="1">
    <location>
        <begin position="250"/>
        <end position="277"/>
    </location>
</feature>
<organism evidence="2 3">
    <name type="scientific">Glaciihabitans tibetensis</name>
    <dbReference type="NCBI Taxonomy" id="1266600"/>
    <lineage>
        <taxon>Bacteria</taxon>
        <taxon>Bacillati</taxon>
        <taxon>Actinomycetota</taxon>
        <taxon>Actinomycetes</taxon>
        <taxon>Micrococcales</taxon>
        <taxon>Microbacteriaceae</taxon>
        <taxon>Glaciihabitans</taxon>
    </lineage>
</organism>
<dbReference type="RefSeq" id="WP_181243421.1">
    <property type="nucleotide sequence ID" value="NZ_PVTL01000007.1"/>
</dbReference>
<feature type="transmembrane region" description="Helical" evidence="1">
    <location>
        <begin position="284"/>
        <end position="313"/>
    </location>
</feature>
<feature type="transmembrane region" description="Helical" evidence="1">
    <location>
        <begin position="398"/>
        <end position="415"/>
    </location>
</feature>
<evidence type="ECO:0008006" key="4">
    <source>
        <dbReference type="Google" id="ProtNLM"/>
    </source>
</evidence>
<evidence type="ECO:0000313" key="2">
    <source>
        <dbReference type="EMBL" id="PRY67245.1"/>
    </source>
</evidence>
<name>A0A2T0VAL7_9MICO</name>
<gene>
    <name evidence="2" type="ORF">B0I08_107141</name>
</gene>
<keyword evidence="1" id="KW-0812">Transmembrane</keyword>
<evidence type="ECO:0000256" key="1">
    <source>
        <dbReference type="SAM" id="Phobius"/>
    </source>
</evidence>
<dbReference type="EMBL" id="PVTL01000007">
    <property type="protein sequence ID" value="PRY67245.1"/>
    <property type="molecule type" value="Genomic_DNA"/>
</dbReference>